<keyword evidence="3" id="KW-1185">Reference proteome</keyword>
<evidence type="ECO:0000313" key="2">
    <source>
        <dbReference type="EMBL" id="MFC5475103.1"/>
    </source>
</evidence>
<dbReference type="Pfam" id="PF01370">
    <property type="entry name" value="Epimerase"/>
    <property type="match status" value="1"/>
</dbReference>
<dbReference type="Proteomes" id="UP001596045">
    <property type="component" value="Unassembled WGS sequence"/>
</dbReference>
<proteinExistence type="predicted"/>
<gene>
    <name evidence="2" type="ORF">ACFPM8_14165</name>
</gene>
<accession>A0ABW0MDM4</accession>
<sequence>MTRSIKRILVTGATGGLGRNAVNALLEKGLQVRATGRNAAVGQELAILGAEFFQLDLASATPAQLAPLLRDVDAVWHCAALSSPWGALADFVAANLSATQRLFQAAGEQQVQRFVHISTPALYFDYTSRFEVKEDFRPASYVNDYAATKAQAEQAIRSAAAQFPQMQVVILRPRAIFGPYDQVLIPRLSRVLTERSGRLPLPRGGHVTLDFTYVENVVHAMWLATTRPDIPSCTAFNITNQEPALLRDMLQALYRDALGRPFNIVSVPYPLLATVARGMLLASRLSGREPALTPYSVGALSYDMTLDSSKARQLLGYTPLVSLADGIQRTAQWIKRHG</sequence>
<dbReference type="PANTHER" id="PTHR43245">
    <property type="entry name" value="BIFUNCTIONAL POLYMYXIN RESISTANCE PROTEIN ARNA"/>
    <property type="match status" value="1"/>
</dbReference>
<dbReference type="PANTHER" id="PTHR43245:SF46">
    <property type="entry name" value="NUCLEOSIDE-DIPHOSPHATE-SUGAR EPIMERASE"/>
    <property type="match status" value="1"/>
</dbReference>
<dbReference type="InterPro" id="IPR050177">
    <property type="entry name" value="Lipid_A_modif_metabolic_enz"/>
</dbReference>
<evidence type="ECO:0000313" key="3">
    <source>
        <dbReference type="Proteomes" id="UP001596045"/>
    </source>
</evidence>
<protein>
    <submittedName>
        <fullName evidence="2">NAD-dependent epimerase/dehydratase family protein</fullName>
    </submittedName>
</protein>
<dbReference type="InterPro" id="IPR001509">
    <property type="entry name" value="Epimerase_deHydtase"/>
</dbReference>
<reference evidence="3" key="1">
    <citation type="journal article" date="2019" name="Int. J. Syst. Evol. Microbiol.">
        <title>The Global Catalogue of Microorganisms (GCM) 10K type strain sequencing project: providing services to taxonomists for standard genome sequencing and annotation.</title>
        <authorList>
            <consortium name="The Broad Institute Genomics Platform"/>
            <consortium name="The Broad Institute Genome Sequencing Center for Infectious Disease"/>
            <person name="Wu L."/>
            <person name="Ma J."/>
        </authorList>
    </citation>
    <scope>NUCLEOTIDE SEQUENCE [LARGE SCALE GENOMIC DNA]</scope>
    <source>
        <strain evidence="3">JCM 17066</strain>
    </source>
</reference>
<evidence type="ECO:0000259" key="1">
    <source>
        <dbReference type="Pfam" id="PF01370"/>
    </source>
</evidence>
<organism evidence="2 3">
    <name type="scientific">Paraherbaspirillum soli</name>
    <dbReference type="NCBI Taxonomy" id="631222"/>
    <lineage>
        <taxon>Bacteria</taxon>
        <taxon>Pseudomonadati</taxon>
        <taxon>Pseudomonadota</taxon>
        <taxon>Betaproteobacteria</taxon>
        <taxon>Burkholderiales</taxon>
        <taxon>Oxalobacteraceae</taxon>
        <taxon>Paraherbaspirillum</taxon>
    </lineage>
</organism>
<dbReference type="EMBL" id="JBHSMT010000026">
    <property type="protein sequence ID" value="MFC5475103.1"/>
    <property type="molecule type" value="Genomic_DNA"/>
</dbReference>
<name>A0ABW0MDM4_9BURK</name>
<dbReference type="SUPFAM" id="SSF51735">
    <property type="entry name" value="NAD(P)-binding Rossmann-fold domains"/>
    <property type="match status" value="1"/>
</dbReference>
<feature type="domain" description="NAD-dependent epimerase/dehydratase" evidence="1">
    <location>
        <begin position="8"/>
        <end position="238"/>
    </location>
</feature>
<comment type="caution">
    <text evidence="2">The sequence shown here is derived from an EMBL/GenBank/DDBJ whole genome shotgun (WGS) entry which is preliminary data.</text>
</comment>
<dbReference type="InterPro" id="IPR036291">
    <property type="entry name" value="NAD(P)-bd_dom_sf"/>
</dbReference>
<dbReference type="Gene3D" id="3.40.50.720">
    <property type="entry name" value="NAD(P)-binding Rossmann-like Domain"/>
    <property type="match status" value="1"/>
</dbReference>
<dbReference type="RefSeq" id="WP_378998208.1">
    <property type="nucleotide sequence ID" value="NZ_JBHSMT010000026.1"/>
</dbReference>